<dbReference type="Proteomes" id="UP001480082">
    <property type="component" value="Unassembled WGS sequence"/>
</dbReference>
<keyword evidence="1" id="KW-0560">Oxidoreductase</keyword>
<name>A0ACC6SV11_9HYPH</name>
<protein>
    <submittedName>
        <fullName evidence="1">Shikimate dehydrogenase</fullName>
        <ecNumber evidence="1">1.1.1.25</ecNumber>
    </submittedName>
</protein>
<keyword evidence="2" id="KW-1185">Reference proteome</keyword>
<comment type="caution">
    <text evidence="1">The sequence shown here is derived from an EMBL/GenBank/DDBJ whole genome shotgun (WGS) entry which is preliminary data.</text>
</comment>
<reference evidence="1 2" key="1">
    <citation type="journal article" date="2024" name="Proc. Natl. Acad. Sci. U.S.A.">
        <title>The evolutionary genomics of adaptation to stress in wild rhizobium bacteria.</title>
        <authorList>
            <person name="Kehlet-Delgado H."/>
            <person name="Montoya A.P."/>
            <person name="Jensen K.T."/>
            <person name="Wendlandt C.E."/>
            <person name="Dexheimer C."/>
            <person name="Roberts M."/>
            <person name="Torres Martinez L."/>
            <person name="Friesen M.L."/>
            <person name="Griffitts J.S."/>
            <person name="Porter S.S."/>
        </authorList>
    </citation>
    <scope>NUCLEOTIDE SEQUENCE [LARGE SCALE GENOMIC DNA]</scope>
    <source>
        <strain evidence="1 2">M0468</strain>
    </source>
</reference>
<evidence type="ECO:0000313" key="1">
    <source>
        <dbReference type="EMBL" id="MER9283472.1"/>
    </source>
</evidence>
<dbReference type="EC" id="1.1.1.25" evidence="1"/>
<proteinExistence type="predicted"/>
<accession>A0ACC6SV11</accession>
<organism evidence="1 2">
    <name type="scientific">Mesorhizobium australicum</name>
    <dbReference type="NCBI Taxonomy" id="536018"/>
    <lineage>
        <taxon>Bacteria</taxon>
        <taxon>Pseudomonadati</taxon>
        <taxon>Pseudomonadota</taxon>
        <taxon>Alphaproteobacteria</taxon>
        <taxon>Hyphomicrobiales</taxon>
        <taxon>Phyllobacteriaceae</taxon>
        <taxon>Mesorhizobium</taxon>
    </lineage>
</organism>
<evidence type="ECO:0000313" key="2">
    <source>
        <dbReference type="Proteomes" id="UP001480082"/>
    </source>
</evidence>
<dbReference type="EMBL" id="JAMYRI010000003">
    <property type="protein sequence ID" value="MER9283472.1"/>
    <property type="molecule type" value="Genomic_DNA"/>
</dbReference>
<sequence length="299" mass="31700">MAETSKKAFVTGHPIKHSRSPMIHGHWLVKHGIEGSYRAIDVAPEYFAEFLATLQANGYRGGNVTIPHKEAAFARVARRDHAADEIGAVNTLWFEDGTLWGGNTDGHGFAANLDDHAPGWASNGPAVVLGAGGASRAVIHALKERGVGDIRIVNRTLARAMELRDRFGGGVSAHPLAATGELLRDAGLLVNTTALGMQGNEGLPADPRGLPADPRGLPADPRLLPDHAVVNDIVYVPLETPLLAAARARGLKTVDGLGMLLNQAVPGFERWFGVRPKVTAELRSLIVADLVPKSPAPKP</sequence>
<gene>
    <name evidence="1" type="ORF">NKI81_05800</name>
</gene>